<proteinExistence type="predicted"/>
<name>A0A3R7EWK8_9BURK</name>
<dbReference type="EMBL" id="MCAS01000001">
    <property type="protein sequence ID" value="RKF51014.1"/>
    <property type="molecule type" value="Genomic_DNA"/>
</dbReference>
<dbReference type="OrthoDB" id="9024069at2"/>
<dbReference type="RefSeq" id="WP_120342647.1">
    <property type="nucleotide sequence ID" value="NZ_MCAS01000001.1"/>
</dbReference>
<evidence type="ECO:0000256" key="1">
    <source>
        <dbReference type="SAM" id="SignalP"/>
    </source>
</evidence>
<accession>A0A3R7EWK8</accession>
<dbReference type="PROSITE" id="PS51257">
    <property type="entry name" value="PROKAR_LIPOPROTEIN"/>
    <property type="match status" value="1"/>
</dbReference>
<sequence>MPTSAFRLFALAGVIAMSALLGACGDDVSSPAPVPAAAAKAACGNATVANARMSCPPGFVPPAS</sequence>
<gene>
    <name evidence="2" type="ORF">BCY88_02345</name>
</gene>
<organism evidence="2 3">
    <name type="scientific">Paraburkholderia fungorum</name>
    <dbReference type="NCBI Taxonomy" id="134537"/>
    <lineage>
        <taxon>Bacteria</taxon>
        <taxon>Pseudomonadati</taxon>
        <taxon>Pseudomonadota</taxon>
        <taxon>Betaproteobacteria</taxon>
        <taxon>Burkholderiales</taxon>
        <taxon>Burkholderiaceae</taxon>
        <taxon>Paraburkholderia</taxon>
    </lineage>
</organism>
<dbReference type="AlphaFoldDB" id="A0A3R7EWK8"/>
<dbReference type="Proteomes" id="UP000283709">
    <property type="component" value="Unassembled WGS sequence"/>
</dbReference>
<comment type="caution">
    <text evidence="2">The sequence shown here is derived from an EMBL/GenBank/DDBJ whole genome shotgun (WGS) entry which is preliminary data.</text>
</comment>
<evidence type="ECO:0008006" key="4">
    <source>
        <dbReference type="Google" id="ProtNLM"/>
    </source>
</evidence>
<feature type="signal peptide" evidence="1">
    <location>
        <begin position="1"/>
        <end position="23"/>
    </location>
</feature>
<protein>
    <recommendedName>
        <fullName evidence="4">Lipoprotein</fullName>
    </recommendedName>
</protein>
<reference evidence="2 3" key="1">
    <citation type="submission" date="2016-07" db="EMBL/GenBank/DDBJ databases">
        <title>Genome analysis of Burkholderia fungorum ES3-20.</title>
        <authorList>
            <person name="Xu D."/>
            <person name="Yao R."/>
            <person name="Zheng S."/>
        </authorList>
    </citation>
    <scope>NUCLEOTIDE SEQUENCE [LARGE SCALE GENOMIC DNA]</scope>
    <source>
        <strain evidence="2 3">ES3-20</strain>
    </source>
</reference>
<evidence type="ECO:0000313" key="2">
    <source>
        <dbReference type="EMBL" id="RKF51014.1"/>
    </source>
</evidence>
<keyword evidence="1" id="KW-0732">Signal</keyword>
<feature type="chain" id="PRO_5018680207" description="Lipoprotein" evidence="1">
    <location>
        <begin position="24"/>
        <end position="64"/>
    </location>
</feature>
<evidence type="ECO:0000313" key="3">
    <source>
        <dbReference type="Proteomes" id="UP000283709"/>
    </source>
</evidence>